<proteinExistence type="predicted"/>
<keyword evidence="3" id="KW-1185">Reference proteome</keyword>
<dbReference type="Proteomes" id="UP001589710">
    <property type="component" value="Unassembled WGS sequence"/>
</dbReference>
<reference evidence="2 3" key="1">
    <citation type="submission" date="2024-09" db="EMBL/GenBank/DDBJ databases">
        <authorList>
            <person name="Sun Q."/>
            <person name="Mori K."/>
        </authorList>
    </citation>
    <scope>NUCLEOTIDE SEQUENCE [LARGE SCALE GENOMIC DNA]</scope>
    <source>
        <strain evidence="2 3">JCM 3331</strain>
    </source>
</reference>
<dbReference type="EMBL" id="JBHMCG010000165">
    <property type="protein sequence ID" value="MFB9578174.1"/>
    <property type="molecule type" value="Genomic_DNA"/>
</dbReference>
<name>A0ABV5RJX7_9ACTN</name>
<dbReference type="NCBIfam" id="NF040464">
    <property type="entry name" value="SCO3374_fam"/>
    <property type="match status" value="1"/>
</dbReference>
<feature type="region of interest" description="Disordered" evidence="1">
    <location>
        <begin position="183"/>
        <end position="212"/>
    </location>
</feature>
<accession>A0ABV5RJX7</accession>
<evidence type="ECO:0000313" key="3">
    <source>
        <dbReference type="Proteomes" id="UP001589710"/>
    </source>
</evidence>
<dbReference type="RefSeq" id="WP_345517497.1">
    <property type="nucleotide sequence ID" value="NZ_BAAAXD010000045.1"/>
</dbReference>
<organism evidence="2 3">
    <name type="scientific">Streptomyces yanii</name>
    <dbReference type="NCBI Taxonomy" id="78510"/>
    <lineage>
        <taxon>Bacteria</taxon>
        <taxon>Bacillati</taxon>
        <taxon>Actinomycetota</taxon>
        <taxon>Actinomycetes</taxon>
        <taxon>Kitasatosporales</taxon>
        <taxon>Streptomycetaceae</taxon>
        <taxon>Streptomyces</taxon>
    </lineage>
</organism>
<gene>
    <name evidence="2" type="ORF">ACFFTL_39390</name>
</gene>
<evidence type="ECO:0000256" key="1">
    <source>
        <dbReference type="SAM" id="MobiDB-lite"/>
    </source>
</evidence>
<dbReference type="InterPro" id="IPR047919">
    <property type="entry name" value="SCO3374-like"/>
</dbReference>
<comment type="caution">
    <text evidence="2">The sequence shown here is derived from an EMBL/GenBank/DDBJ whole genome shotgun (WGS) entry which is preliminary data.</text>
</comment>
<sequence>MALTIPPPRAALADERKGDCAWWYEHELGWPTEGTAPVRLPTGLRFDVLELPAAAGYAALRRVGRTGPVALTGRTMGLLVAAGSADELPGLLDWLDWGGVSLALTAVGTGGRIIAPTPPDWAPGSPGAAAWLRPPELRHEGKPELPALAGLGSRGGDAPDLVRLVDAVATECHRARLMHARTGRTTTVQPTAELSAKGLPTGRSAVQPLAFS</sequence>
<protein>
    <submittedName>
        <fullName evidence="2">SCO3374 family protein</fullName>
    </submittedName>
</protein>
<feature type="compositionally biased region" description="Polar residues" evidence="1">
    <location>
        <begin position="183"/>
        <end position="192"/>
    </location>
</feature>
<evidence type="ECO:0000313" key="2">
    <source>
        <dbReference type="EMBL" id="MFB9578174.1"/>
    </source>
</evidence>